<dbReference type="InterPro" id="IPR032430">
    <property type="entry name" value="Blm10_mid"/>
</dbReference>
<dbReference type="OrthoDB" id="17907at2759"/>
<feature type="domain" description="Proteasome activator complex subunit 4 C-terminal" evidence="10">
    <location>
        <begin position="1748"/>
        <end position="1834"/>
    </location>
</feature>
<keyword evidence="13" id="KW-1185">Reference proteome</keyword>
<evidence type="ECO:0000256" key="3">
    <source>
        <dbReference type="ARBA" id="ARBA00005739"/>
    </source>
</evidence>
<sequence length="1834" mass="211670">MENREEVLGFKPQKDKIYNKFLPNAEVVDNESIAALAEIKGNLAKTVLLRDVKVGASFWVGQLTRYIRLYGLKFSKEDHILFIKLLFELTTIPDLELSLVPKFSTQLVALLKKQKLLTREDLELPWKPVYQLVENVAYSPYEHHGLQLFPQNMEHELKNLVNYCRTYFPVSATQEMLDEWRPLLCPFDVTNIKAIHYFEYFLPTDLPPEHHDRGFKLWLDEFLNMWHSYQNAPTWEAGLVRLFARLAHDTIGYIDWSPHVSMVFNRFIRSFNLPVGMQKVQVGRSNNTYDIGATITWIVSMMGGPHGSMVQDHIDNFFKALQSFFHPSNIGKWNIKLSGLLMNFPKLVVKRIHRERYKKKDWLLEIPQENKLTDAEITRFVQSMQPIVSVSMFSKYGSHDSAIALRHLANMRPELIIPDLLEKMYPAMENLIEPHRLIACMNCVVAVSRPMLSARKWYPEGRSHILPLLNLSLPGIDPNDFKKSLVTFQMISTFVAQVPIVDCSEAVFVREDLTEEEKELCSATAQFEDFVLLFLDRVFALIENSTQEHTHGDPTRLNPEQTMMEVALSSTFTSVLLQCSTPIYQSALSRLYTFITTSVYETNVGGRFAANLCRAAAKANPKVAVDKFLPLFCKKIKDLMAEHEEYKTEEHLDDGFLWNLLMLSQIVRCDGEVLLPYQSQLLEVLQLTLHLKCVQGYELAGQLMRHILRALTLYYPLDYRSIADSFDRPVSEYLAINDWAMPGDMDNLGMKWHIPTSEEIAFGQSLFDHILQPELEEIMALSSSSPMEKEVLLRRLNITLECLLGAGAALPVWQSTPVDMSSLKVNTQVPLDRFFVSSVKEPLEINHKGANLRLEIVKTMKHLLKYLTECKEDDTKSLSKLVKIYETVLFFYGASKPDFDARWKSLHSVKEALEDKMRDRRKHIRALLVDRVVLQQEMRMLYSLRDYTDHHQDILIDLYDLSVSRYGEVRKKAQAVLMQCFLNFPYCYRRLLDKISHSLTQKETPEKEFKGTLYVVLGSGKRCLATKRSWMVIGQLWPAIVQAQQSEKPSILRVVDDIIARISKNLESPGIETKVTAGCLEAARKLLGSGVPLANPRQVSDAEVTQGEEFENSLNESNKKLYVKVAEDLVSLVNSGKLMWKFSQYAVELLTLLLRHDIPTPTAAVQLFVSNLVHDSIYIRKLSTASVSAILKQQKRKHKKVGVDPYKSAPPPPDGTLLPGNRPDNDWIMYKSASLPDTQEKWEAMEFVDKTHWGYYCWPKEMKIYANHSEQPKLDRTVEEMLDIEKPIFEKMNDSAFVKKFIDVLSLEEHKGRDKFRNKHLTLFKGLFRNYGDTFLPYFREHILELLSDRSHEHHESKQRCGMEILAGVIRGSKHWPYPKVKDLWDWVIPILRTSLENITSETMKDWGTFFTVVSESRDPRRLYRFFELLMEKPIRDGSSSFEDSSRLFAVQNALVQQEWRVPELLHRLLEFLTPLLPHRYKNVRDRIGSLLSNIFLYDYKITPQCTTKSPHRLDFVQKVIPDLEPLKDLVLADNGNNGSSKDSENHKVTSVTGEKMEVDEDEDEERKTTIRKCKTVLKWISDGLGRMFTSTTPELFSFLPVICTLESETKDEELKVDCSMSLACFSQALVQEDNVLVCLDTIREVMGLKSWHSRVAILGYIQVMVFCNLFTMKQAKYKKEIQNFILHLICDDQVEVREMAAITLSGLLHCGYLDMDRDMLEHFEVLSKNTVKKRKLQSNSLPLEALIKRHAGVLGLSALVEAYPYDVPDFMPQVLMDLSNHVNDPQPIQMTVKKTLSNFRRTHHDNWHDHKQMFTDDQLVILTDLLVSPTYYA</sequence>
<reference evidence="14" key="1">
    <citation type="submission" date="2025-08" db="UniProtKB">
        <authorList>
            <consortium name="RefSeq"/>
        </authorList>
    </citation>
    <scope>IDENTIFICATION</scope>
    <source>
        <tissue evidence="14">Whole sample</tissue>
    </source>
</reference>
<gene>
    <name evidence="14" type="primary">LOC111129257</name>
</gene>
<dbReference type="Pfam" id="PF23096">
    <property type="entry name" value="HEAT_PSME4"/>
    <property type="match status" value="1"/>
</dbReference>
<dbReference type="InterPro" id="IPR035309">
    <property type="entry name" value="PSME4"/>
</dbReference>
<comment type="similarity">
    <text evidence="3">Belongs to the BLM10 family.</text>
</comment>
<dbReference type="GeneID" id="111129257"/>
<keyword evidence="7" id="KW-0234">DNA repair</keyword>
<dbReference type="InterPro" id="IPR021843">
    <property type="entry name" value="PSME4_C"/>
</dbReference>
<keyword evidence="6" id="KW-0227">DNA damage</keyword>
<evidence type="ECO:0000256" key="2">
    <source>
        <dbReference type="ARBA" id="ARBA00004496"/>
    </source>
</evidence>
<name>A0A8B8DUP0_CRAVI</name>
<dbReference type="PANTHER" id="PTHR32170:SF3">
    <property type="entry name" value="PROTEASOME ACTIVATOR COMPLEX SUBUNIT 4"/>
    <property type="match status" value="1"/>
</dbReference>
<evidence type="ECO:0000256" key="8">
    <source>
        <dbReference type="ARBA" id="ARBA00023242"/>
    </source>
</evidence>
<dbReference type="Gene3D" id="1.25.10.10">
    <property type="entry name" value="Leucine-rich Repeat Variant"/>
    <property type="match status" value="1"/>
</dbReference>
<evidence type="ECO:0000259" key="10">
    <source>
        <dbReference type="Pfam" id="PF11919"/>
    </source>
</evidence>
<evidence type="ECO:0000313" key="13">
    <source>
        <dbReference type="Proteomes" id="UP000694844"/>
    </source>
</evidence>
<dbReference type="InterPro" id="IPR055455">
    <property type="entry name" value="HEAT_PSME4"/>
</dbReference>
<keyword evidence="8" id="KW-0539">Nucleus</keyword>
<dbReference type="GO" id="GO:0005829">
    <property type="term" value="C:cytosol"/>
    <property type="evidence" value="ECO:0007669"/>
    <property type="project" value="TreeGrafter"/>
</dbReference>
<dbReference type="Pfam" id="PF11919">
    <property type="entry name" value="PSME4_C"/>
    <property type="match status" value="1"/>
</dbReference>
<keyword evidence="4" id="KW-0963">Cytoplasm</keyword>
<evidence type="ECO:0000259" key="11">
    <source>
        <dbReference type="Pfam" id="PF16507"/>
    </source>
</evidence>
<dbReference type="GO" id="GO:0010499">
    <property type="term" value="P:proteasomal ubiquitin-independent protein catabolic process"/>
    <property type="evidence" value="ECO:0007669"/>
    <property type="project" value="TreeGrafter"/>
</dbReference>
<evidence type="ECO:0000256" key="1">
    <source>
        <dbReference type="ARBA" id="ARBA00004324"/>
    </source>
</evidence>
<accession>A0A8B8DUP0</accession>
<feature type="domain" description="Proteasome activator complex subunit 4-like HEAT repeat-like" evidence="12">
    <location>
        <begin position="1164"/>
        <end position="1452"/>
    </location>
</feature>
<feature type="region of interest" description="Disordered" evidence="9">
    <location>
        <begin position="1535"/>
        <end position="1564"/>
    </location>
</feature>
<dbReference type="KEGG" id="cvn:111129257"/>
<feature type="domain" description="Proteasome activator Blm10 middle HEAT repeats region" evidence="11">
    <location>
        <begin position="315"/>
        <end position="786"/>
    </location>
</feature>
<proteinExistence type="inferred from homology"/>
<protein>
    <submittedName>
        <fullName evidence="14">Proteasome activator complex subunit 4B-like</fullName>
    </submittedName>
</protein>
<dbReference type="GO" id="GO:0006281">
    <property type="term" value="P:DNA repair"/>
    <property type="evidence" value="ECO:0007669"/>
    <property type="project" value="UniProtKB-KW"/>
</dbReference>
<keyword evidence="5" id="KW-0677">Repeat</keyword>
<dbReference type="Pfam" id="PF16507">
    <property type="entry name" value="HEAT_PSME4_mid"/>
    <property type="match status" value="1"/>
</dbReference>
<evidence type="ECO:0000256" key="6">
    <source>
        <dbReference type="ARBA" id="ARBA00022763"/>
    </source>
</evidence>
<comment type="subcellular location">
    <subcellularLocation>
        <location evidence="2">Cytoplasm</location>
    </subcellularLocation>
    <subcellularLocation>
        <location evidence="1">Nucleus speckle</location>
    </subcellularLocation>
</comment>
<dbReference type="Proteomes" id="UP000694844">
    <property type="component" value="Chromosome 4"/>
</dbReference>
<evidence type="ECO:0000259" key="12">
    <source>
        <dbReference type="Pfam" id="PF23096"/>
    </source>
</evidence>
<evidence type="ECO:0000313" key="14">
    <source>
        <dbReference type="RefSeq" id="XP_022331234.1"/>
    </source>
</evidence>
<evidence type="ECO:0000256" key="4">
    <source>
        <dbReference type="ARBA" id="ARBA00022490"/>
    </source>
</evidence>
<dbReference type="GO" id="GO:0016607">
    <property type="term" value="C:nuclear speck"/>
    <property type="evidence" value="ECO:0007669"/>
    <property type="project" value="UniProtKB-SubCell"/>
</dbReference>
<evidence type="ECO:0000256" key="9">
    <source>
        <dbReference type="SAM" id="MobiDB-lite"/>
    </source>
</evidence>
<dbReference type="InterPro" id="IPR016024">
    <property type="entry name" value="ARM-type_fold"/>
</dbReference>
<organism evidence="13 14">
    <name type="scientific">Crassostrea virginica</name>
    <name type="common">Eastern oyster</name>
    <dbReference type="NCBI Taxonomy" id="6565"/>
    <lineage>
        <taxon>Eukaryota</taxon>
        <taxon>Metazoa</taxon>
        <taxon>Spiralia</taxon>
        <taxon>Lophotrochozoa</taxon>
        <taxon>Mollusca</taxon>
        <taxon>Bivalvia</taxon>
        <taxon>Autobranchia</taxon>
        <taxon>Pteriomorphia</taxon>
        <taxon>Ostreida</taxon>
        <taxon>Ostreoidea</taxon>
        <taxon>Ostreidae</taxon>
        <taxon>Crassostrea</taxon>
    </lineage>
</organism>
<feature type="region of interest" description="Disordered" evidence="9">
    <location>
        <begin position="1198"/>
        <end position="1218"/>
    </location>
</feature>
<evidence type="ECO:0000256" key="5">
    <source>
        <dbReference type="ARBA" id="ARBA00022737"/>
    </source>
</evidence>
<dbReference type="SUPFAM" id="SSF48371">
    <property type="entry name" value="ARM repeat"/>
    <property type="match status" value="2"/>
</dbReference>
<dbReference type="InterPro" id="IPR011989">
    <property type="entry name" value="ARM-like"/>
</dbReference>
<dbReference type="RefSeq" id="XP_022331234.1">
    <property type="nucleotide sequence ID" value="XM_022475526.1"/>
</dbReference>
<dbReference type="PANTHER" id="PTHR32170">
    <property type="entry name" value="PROTEASOME ACTIVATOR COMPLEX SUBUNIT 4"/>
    <property type="match status" value="1"/>
</dbReference>
<dbReference type="GO" id="GO:0016504">
    <property type="term" value="F:peptidase activator activity"/>
    <property type="evidence" value="ECO:0007669"/>
    <property type="project" value="InterPro"/>
</dbReference>
<evidence type="ECO:0000256" key="7">
    <source>
        <dbReference type="ARBA" id="ARBA00023204"/>
    </source>
</evidence>
<dbReference type="GO" id="GO:0070628">
    <property type="term" value="F:proteasome binding"/>
    <property type="evidence" value="ECO:0007669"/>
    <property type="project" value="InterPro"/>
</dbReference>